<dbReference type="GO" id="GO:0003682">
    <property type="term" value="F:chromatin binding"/>
    <property type="evidence" value="ECO:0007669"/>
    <property type="project" value="TreeGrafter"/>
</dbReference>
<dbReference type="InterPro" id="IPR011011">
    <property type="entry name" value="Znf_FYVE_PHD"/>
</dbReference>
<dbReference type="InterPro" id="IPR001965">
    <property type="entry name" value="Znf_PHD"/>
</dbReference>
<dbReference type="Pfam" id="PF16135">
    <property type="entry name" value="TDBD"/>
    <property type="match status" value="2"/>
</dbReference>
<dbReference type="SUPFAM" id="SSF57903">
    <property type="entry name" value="FYVE/PHD zinc finger"/>
    <property type="match status" value="2"/>
</dbReference>
<dbReference type="GO" id="GO:0000977">
    <property type="term" value="F:RNA polymerase II transcription regulatory region sequence-specific DNA binding"/>
    <property type="evidence" value="ECO:0007669"/>
    <property type="project" value="TreeGrafter"/>
</dbReference>
<dbReference type="STRING" id="3775.A0A1Q3D9U7"/>
<dbReference type="Pfam" id="PF00628">
    <property type="entry name" value="PHD"/>
    <property type="match status" value="1"/>
</dbReference>
<dbReference type="AlphaFoldDB" id="A0A1Q3D9U7"/>
<keyword evidence="2" id="KW-0479">Metal-binding</keyword>
<dbReference type="GO" id="GO:0016747">
    <property type="term" value="F:acyltransferase activity, transferring groups other than amino-acyl groups"/>
    <property type="evidence" value="ECO:0007669"/>
    <property type="project" value="InterPro"/>
</dbReference>
<comment type="subcellular location">
    <subcellularLocation>
        <location evidence="1">Nucleus</location>
    </subcellularLocation>
</comment>
<dbReference type="InterPro" id="IPR000182">
    <property type="entry name" value="GNAT_dom"/>
</dbReference>
<keyword evidence="4" id="KW-0862">Zinc</keyword>
<evidence type="ECO:0000256" key="2">
    <source>
        <dbReference type="ARBA" id="ARBA00022723"/>
    </source>
</evidence>
<dbReference type="Proteomes" id="UP000187406">
    <property type="component" value="Unassembled WGS sequence"/>
</dbReference>
<evidence type="ECO:0000256" key="5">
    <source>
        <dbReference type="ARBA" id="ARBA00023242"/>
    </source>
</evidence>
<dbReference type="InterPro" id="IPR032308">
    <property type="entry name" value="TDBD"/>
</dbReference>
<evidence type="ECO:0000256" key="3">
    <source>
        <dbReference type="ARBA" id="ARBA00022771"/>
    </source>
</evidence>
<keyword evidence="3 6" id="KW-0863">Zinc-finger</keyword>
<dbReference type="FunFam" id="3.30.40.10:FF:000494">
    <property type="entry name" value="Acyl-CoA N-acyltransferase with RING/FYVE/PHD-type zinc finger domain"/>
    <property type="match status" value="1"/>
</dbReference>
<feature type="domain" description="N-acetyltransferase" evidence="9">
    <location>
        <begin position="758"/>
        <end position="909"/>
    </location>
</feature>
<proteinExistence type="predicted"/>
<dbReference type="FunCoup" id="A0A1Q3D9U7">
    <property type="interactions" value="1859"/>
</dbReference>
<evidence type="ECO:0000313" key="11">
    <source>
        <dbReference type="Proteomes" id="UP000187406"/>
    </source>
</evidence>
<dbReference type="PROSITE" id="PS51186">
    <property type="entry name" value="GNAT"/>
    <property type="match status" value="1"/>
</dbReference>
<dbReference type="InParanoid" id="A0A1Q3D9U7"/>
<dbReference type="InterPro" id="IPR056511">
    <property type="entry name" value="IDM1_C"/>
</dbReference>
<feature type="compositionally biased region" description="Polar residues" evidence="7">
    <location>
        <begin position="50"/>
        <end position="62"/>
    </location>
</feature>
<dbReference type="PANTHER" id="PTHR47025">
    <property type="entry name" value="AUTOIMMUNE REGULATOR"/>
    <property type="match status" value="1"/>
</dbReference>
<dbReference type="GO" id="GO:0042393">
    <property type="term" value="F:histone binding"/>
    <property type="evidence" value="ECO:0007669"/>
    <property type="project" value="TreeGrafter"/>
</dbReference>
<dbReference type="SMART" id="SM00249">
    <property type="entry name" value="PHD"/>
    <property type="match status" value="2"/>
</dbReference>
<dbReference type="GO" id="GO:0008270">
    <property type="term" value="F:zinc ion binding"/>
    <property type="evidence" value="ECO:0007669"/>
    <property type="project" value="UniProtKB-KW"/>
</dbReference>
<keyword evidence="11" id="KW-1185">Reference proteome</keyword>
<dbReference type="SUPFAM" id="SSF55729">
    <property type="entry name" value="Acyl-CoA N-acyltransferases (Nat)"/>
    <property type="match status" value="1"/>
</dbReference>
<feature type="compositionally biased region" description="Basic and acidic residues" evidence="7">
    <location>
        <begin position="160"/>
        <end position="173"/>
    </location>
</feature>
<evidence type="ECO:0000256" key="7">
    <source>
        <dbReference type="SAM" id="MobiDB-lite"/>
    </source>
</evidence>
<feature type="region of interest" description="Disordered" evidence="7">
    <location>
        <begin position="160"/>
        <end position="194"/>
    </location>
</feature>
<dbReference type="InterPro" id="IPR016181">
    <property type="entry name" value="Acyl_CoA_acyltransferase"/>
</dbReference>
<evidence type="ECO:0000259" key="8">
    <source>
        <dbReference type="PROSITE" id="PS50016"/>
    </source>
</evidence>
<feature type="domain" description="PHD-type" evidence="8">
    <location>
        <begin position="561"/>
        <end position="606"/>
    </location>
</feature>
<evidence type="ECO:0000256" key="6">
    <source>
        <dbReference type="PROSITE-ProRule" id="PRU00146"/>
    </source>
</evidence>
<dbReference type="PANTHER" id="PTHR47025:SF2">
    <property type="entry name" value="AUTOIMMUNE REGULATOR"/>
    <property type="match status" value="1"/>
</dbReference>
<dbReference type="CDD" id="cd15539">
    <property type="entry name" value="PHD1_AIRE"/>
    <property type="match status" value="1"/>
</dbReference>
<feature type="compositionally biased region" description="Polar residues" evidence="7">
    <location>
        <begin position="176"/>
        <end position="185"/>
    </location>
</feature>
<dbReference type="Pfam" id="PF23209">
    <property type="entry name" value="IDM1_C"/>
    <property type="match status" value="1"/>
</dbReference>
<accession>A0A1Q3D9U7</accession>
<dbReference type="PROSITE" id="PS01359">
    <property type="entry name" value="ZF_PHD_1"/>
    <property type="match status" value="1"/>
</dbReference>
<sequence length="930" mass="102566">MANGTNAEEFVVLSKVRTGLKREFEFALKVQAEICGSLGRTRARRAHNGVPNNGVQGSIKKNNNNKRLKQGRDNVEKEKKSGDLIDVMSEEEAKSDVVDVEEGKNDVGELASDMVVLICQEKQKESEVGFVEAMVQDEPAMGLETKNDPEKACEMGADEKNRASEVGLKKDDGETQSDQGSSKQVPISVDGDGGFENLLNERPYRRFTRSALKPNLETKNSLVTKKNSGSVTNDVEGSDKGVVVVKADDKVDDAVTPEKGEMNMSKEVERKFPGKLKDLFELGILEGLPVKYLRGSRGARVRGQGETGLQGIIKGSGILCFCSTCKGVKVVTPAVYELHAGSSNKRPPENIHLENGKTLRDVMNACTNTPLAMVEEAVQLVLGGSHLTKSAFCLNCRGSMTEARTGKSMLLCCACMELQQRELSLAQTIKMSDKSPIPVLVTKSSGGVVNSSSRSKLQGRLTKKDLRLHKLVFEEDVLPDGTEVAYFVHGQQKLLVGYKKGYGIFCSCCNFEVSPSQFEAHAGWATRRKPFHHIYTSNGVSLHELSISLSKDRTFSTLENDDYCGVCADGGDLLCCDSCPRAFHLECVSLPIIPSGKWYCRRCQDTFQKEKFVAHNANAIAAGRVAGVDPIKQITMRCIRIVKTLEVEVGGCALCRGHGFTKSGFGPHTVIFCDQCDKEFHVGCLKDHGIEDLKAVPEGKWLCCTGCNRIHTALEKLIARGEEKLPNFYLRPIIKKHEERSLESMANLDIRWRVISGNSIREETRELLSKAIDIFHDRFAPISGSAKIRDLIPSMVNGKKTKDQDFGGMHCAILTVNQVVVSAGIFRIFGQDLAELPLVATLTEFQGQGYFRCLFSCIENLLVSLNVRNFVLPAADEAESIWTSKFGFNKMTQDELNKFRRVYYQLMIFEGTTMLQKSVPNCQVGLALDA</sequence>
<dbReference type="EMBL" id="BDDD01005346">
    <property type="protein sequence ID" value="GAV89240.1"/>
    <property type="molecule type" value="Genomic_DNA"/>
</dbReference>
<feature type="compositionally biased region" description="Basic and acidic residues" evidence="7">
    <location>
        <begin position="70"/>
        <end position="82"/>
    </location>
</feature>
<feature type="region of interest" description="Disordered" evidence="7">
    <location>
        <begin position="45"/>
        <end position="82"/>
    </location>
</feature>
<dbReference type="InterPro" id="IPR013083">
    <property type="entry name" value="Znf_RING/FYVE/PHD"/>
</dbReference>
<evidence type="ECO:0000313" key="10">
    <source>
        <dbReference type="EMBL" id="GAV89240.1"/>
    </source>
</evidence>
<organism evidence="10 11">
    <name type="scientific">Cephalotus follicularis</name>
    <name type="common">Albany pitcher plant</name>
    <dbReference type="NCBI Taxonomy" id="3775"/>
    <lineage>
        <taxon>Eukaryota</taxon>
        <taxon>Viridiplantae</taxon>
        <taxon>Streptophyta</taxon>
        <taxon>Embryophyta</taxon>
        <taxon>Tracheophyta</taxon>
        <taxon>Spermatophyta</taxon>
        <taxon>Magnoliopsida</taxon>
        <taxon>eudicotyledons</taxon>
        <taxon>Gunneridae</taxon>
        <taxon>Pentapetalae</taxon>
        <taxon>rosids</taxon>
        <taxon>fabids</taxon>
        <taxon>Oxalidales</taxon>
        <taxon>Cephalotaceae</taxon>
        <taxon>Cephalotus</taxon>
    </lineage>
</organism>
<evidence type="ECO:0000259" key="9">
    <source>
        <dbReference type="PROSITE" id="PS51186"/>
    </source>
</evidence>
<dbReference type="GO" id="GO:0005634">
    <property type="term" value="C:nucleus"/>
    <property type="evidence" value="ECO:0007669"/>
    <property type="project" value="UniProtKB-SubCell"/>
</dbReference>
<dbReference type="Gene3D" id="3.40.630.30">
    <property type="match status" value="1"/>
</dbReference>
<dbReference type="OrthoDB" id="1903104at2759"/>
<evidence type="ECO:0000256" key="4">
    <source>
        <dbReference type="ARBA" id="ARBA00022833"/>
    </source>
</evidence>
<dbReference type="GO" id="GO:0045944">
    <property type="term" value="P:positive regulation of transcription by RNA polymerase II"/>
    <property type="evidence" value="ECO:0007669"/>
    <property type="project" value="TreeGrafter"/>
</dbReference>
<evidence type="ECO:0000256" key="1">
    <source>
        <dbReference type="ARBA" id="ARBA00004123"/>
    </source>
</evidence>
<name>A0A1Q3D9U7_CEPFO</name>
<dbReference type="InterPro" id="IPR019786">
    <property type="entry name" value="Zinc_finger_PHD-type_CS"/>
</dbReference>
<keyword evidence="5" id="KW-0539">Nucleus</keyword>
<dbReference type="Gene3D" id="3.30.40.10">
    <property type="entry name" value="Zinc/RING finger domain, C3HC4 (zinc finger)"/>
    <property type="match status" value="2"/>
</dbReference>
<dbReference type="InterPro" id="IPR019787">
    <property type="entry name" value="Znf_PHD-finger"/>
</dbReference>
<gene>
    <name evidence="10" type="ORF">CFOL_v3_32658</name>
</gene>
<comment type="caution">
    <text evidence="10">The sequence shown here is derived from an EMBL/GenBank/DDBJ whole genome shotgun (WGS) entry which is preliminary data.</text>
</comment>
<reference evidence="11" key="1">
    <citation type="submission" date="2016-04" db="EMBL/GenBank/DDBJ databases">
        <title>Cephalotus genome sequencing.</title>
        <authorList>
            <person name="Fukushima K."/>
            <person name="Hasebe M."/>
            <person name="Fang X."/>
        </authorList>
    </citation>
    <scope>NUCLEOTIDE SEQUENCE [LARGE SCALE GENOMIC DNA]</scope>
    <source>
        <strain evidence="11">cv. St1</strain>
    </source>
</reference>
<dbReference type="PROSITE" id="PS50016">
    <property type="entry name" value="ZF_PHD_2"/>
    <property type="match status" value="1"/>
</dbReference>
<protein>
    <submittedName>
        <fullName evidence="10">PHD domain-containing protein</fullName>
    </submittedName>
</protein>